<keyword evidence="3" id="KW-1133">Transmembrane helix</keyword>
<dbReference type="eggNOG" id="COG0697">
    <property type="taxonomic scope" value="Bacteria"/>
</dbReference>
<feature type="transmembrane region" description="Helical" evidence="3">
    <location>
        <begin position="290"/>
        <end position="311"/>
    </location>
</feature>
<evidence type="ECO:0000256" key="2">
    <source>
        <dbReference type="ARBA" id="ARBA00023136"/>
    </source>
</evidence>
<dbReference type="PIRSF" id="PIRSF005690">
    <property type="entry name" value="GerBA"/>
    <property type="match status" value="1"/>
</dbReference>
<evidence type="ECO:0000313" key="4">
    <source>
        <dbReference type="EMBL" id="ABW17880.1"/>
    </source>
</evidence>
<reference evidence="5" key="1">
    <citation type="submission" date="2007-10" db="EMBL/GenBank/DDBJ databases">
        <title>Complete genome of Alkaliphilus oremlandii OhILAs.</title>
        <authorList>
            <person name="Copeland A."/>
            <person name="Lucas S."/>
            <person name="Lapidus A."/>
            <person name="Barry K."/>
            <person name="Detter J.C."/>
            <person name="Glavina del Rio T."/>
            <person name="Hammon N."/>
            <person name="Israni S."/>
            <person name="Dalin E."/>
            <person name="Tice H."/>
            <person name="Pitluck S."/>
            <person name="Chain P."/>
            <person name="Malfatti S."/>
            <person name="Shin M."/>
            <person name="Vergez L."/>
            <person name="Schmutz J."/>
            <person name="Larimer F."/>
            <person name="Land M."/>
            <person name="Hauser L."/>
            <person name="Kyrpides N."/>
            <person name="Mikhailova N."/>
            <person name="Stolz J.F."/>
            <person name="Dawson A."/>
            <person name="Fisher E."/>
            <person name="Crable B."/>
            <person name="Perera E."/>
            <person name="Lisak J."/>
            <person name="Ranganathan M."/>
            <person name="Basu P."/>
            <person name="Richardson P."/>
        </authorList>
    </citation>
    <scope>NUCLEOTIDE SEQUENCE [LARGE SCALE GENOMIC DNA]</scope>
    <source>
        <strain evidence="5">OhILAs</strain>
    </source>
</reference>
<dbReference type="PANTHER" id="PTHR22550:SF5">
    <property type="entry name" value="LEUCINE ZIPPER PROTEIN 4"/>
    <property type="match status" value="1"/>
</dbReference>
<feature type="transmembrane region" description="Helical" evidence="3">
    <location>
        <begin position="421"/>
        <end position="440"/>
    </location>
</feature>
<evidence type="ECO:0000256" key="3">
    <source>
        <dbReference type="SAM" id="Phobius"/>
    </source>
</evidence>
<feature type="transmembrane region" description="Helical" evidence="3">
    <location>
        <begin position="332"/>
        <end position="351"/>
    </location>
</feature>
<sequence>MKLLSRLFTVAEASQGNKEKNTTPILPNPVQVYQQNLEEIFEQCSDITYTPVKLNVGKEMIEGLLIYSNVLVNLDVINKNIIHPINSYESERLSHGPQEPSLIYDKDHTPSKGNIRSLEIFAEIITTSNIKKIDHWSQVVQSILYGNTVLFTNYCSTALVLETKGKEGRSIAESTVESAIRSPRDSFIEDIDTNIGLIRKRIKSSHLKVMNMIIGSESHTTISVLYMENKVNHHLLENIIDLITNIETEVVLESAYIEQHLEQYPYSPFPQTQITERPDKVCGDLMEGRIIILTDGSPIALVLPITFFQLFHSSEDYYTRIISSNLTRFFRFMGFFIATSLPSIYVALISFHHEMIPMNLLIDLSKNRTNVPFPPVIEALLMEVAVELIREASNRLPQSIGQTIGIVGAIVIGDAAIQSNFASPTMVIVIGITVIGSYIFPHYNTSYALRILRIPIIIMAATFGAFGIVISWCWVIIHLCNLESFGYPYLFPLAPLDNSVVKDGIIKKGLKN</sequence>
<feature type="transmembrane region" description="Helical" evidence="3">
    <location>
        <begin position="452"/>
        <end position="477"/>
    </location>
</feature>
<organism evidence="4 5">
    <name type="scientific">Alkaliphilus oremlandii (strain OhILAs)</name>
    <name type="common">Clostridium oremlandii (strain OhILAs)</name>
    <dbReference type="NCBI Taxonomy" id="350688"/>
    <lineage>
        <taxon>Bacteria</taxon>
        <taxon>Bacillati</taxon>
        <taxon>Bacillota</taxon>
        <taxon>Clostridia</taxon>
        <taxon>Peptostreptococcales</taxon>
        <taxon>Natronincolaceae</taxon>
        <taxon>Alkaliphilus</taxon>
    </lineage>
</organism>
<dbReference type="PANTHER" id="PTHR22550">
    <property type="entry name" value="SPORE GERMINATION PROTEIN"/>
    <property type="match status" value="1"/>
</dbReference>
<protein>
    <submittedName>
        <fullName evidence="4">GerA spore germination protein</fullName>
    </submittedName>
</protein>
<gene>
    <name evidence="4" type="ordered locus">Clos_0317</name>
</gene>
<keyword evidence="2 3" id="KW-0472">Membrane</keyword>
<dbReference type="Pfam" id="PF03323">
    <property type="entry name" value="GerA"/>
    <property type="match status" value="1"/>
</dbReference>
<keyword evidence="5" id="KW-1185">Reference proteome</keyword>
<dbReference type="OrthoDB" id="9772630at2"/>
<dbReference type="GO" id="GO:0016020">
    <property type="term" value="C:membrane"/>
    <property type="evidence" value="ECO:0007669"/>
    <property type="project" value="InterPro"/>
</dbReference>
<dbReference type="STRING" id="350688.Clos_0317"/>
<name>A8ML63_ALKOO</name>
<dbReference type="KEGG" id="aoe:Clos_0317"/>
<accession>A8ML63</accession>
<dbReference type="InterPro" id="IPR050768">
    <property type="entry name" value="UPF0353/GerABKA_families"/>
</dbReference>
<dbReference type="GO" id="GO:0009847">
    <property type="term" value="P:spore germination"/>
    <property type="evidence" value="ECO:0007669"/>
    <property type="project" value="InterPro"/>
</dbReference>
<evidence type="ECO:0000256" key="1">
    <source>
        <dbReference type="ARBA" id="ARBA00005278"/>
    </source>
</evidence>
<dbReference type="HOGENOM" id="CLU_021639_4_1_9"/>
<dbReference type="Proteomes" id="UP000000269">
    <property type="component" value="Chromosome"/>
</dbReference>
<evidence type="ECO:0000313" key="5">
    <source>
        <dbReference type="Proteomes" id="UP000000269"/>
    </source>
</evidence>
<dbReference type="AlphaFoldDB" id="A8ML63"/>
<keyword evidence="3" id="KW-0812">Transmembrane</keyword>
<dbReference type="EMBL" id="CP000853">
    <property type="protein sequence ID" value="ABW17880.1"/>
    <property type="molecule type" value="Genomic_DNA"/>
</dbReference>
<dbReference type="RefSeq" id="WP_012158195.1">
    <property type="nucleotide sequence ID" value="NC_009922.1"/>
</dbReference>
<dbReference type="InterPro" id="IPR004995">
    <property type="entry name" value="Spore_Ger"/>
</dbReference>
<proteinExistence type="inferred from homology"/>
<comment type="similarity">
    <text evidence="1">Belongs to the GerABKA family.</text>
</comment>